<comment type="catalytic activity">
    <reaction evidence="7">
        <text>(6S)-5-methyl-5,6,7,8-tetrahydrofolate + NAD(+) = (6R)-5,10-methylene-5,6,7,8-tetrahydrofolate + NADH + H(+)</text>
        <dbReference type="Rhea" id="RHEA:19821"/>
        <dbReference type="ChEBI" id="CHEBI:15378"/>
        <dbReference type="ChEBI" id="CHEBI:15636"/>
        <dbReference type="ChEBI" id="CHEBI:18608"/>
        <dbReference type="ChEBI" id="CHEBI:57540"/>
        <dbReference type="ChEBI" id="CHEBI:57945"/>
        <dbReference type="EC" id="1.5.1.54"/>
    </reaction>
    <physiologicalReaction direction="right-to-left" evidence="7">
        <dbReference type="Rhea" id="RHEA:19823"/>
    </physiologicalReaction>
</comment>
<dbReference type="GO" id="GO:0009086">
    <property type="term" value="P:methionine biosynthetic process"/>
    <property type="evidence" value="ECO:0007669"/>
    <property type="project" value="TreeGrafter"/>
</dbReference>
<evidence type="ECO:0000256" key="8">
    <source>
        <dbReference type="RuleBase" id="RU003862"/>
    </source>
</evidence>
<comment type="similarity">
    <text evidence="3 8">Belongs to the methylenetetrahydrofolate reductase family.</text>
</comment>
<dbReference type="GO" id="GO:0035999">
    <property type="term" value="P:tetrahydrofolate interconversion"/>
    <property type="evidence" value="ECO:0007669"/>
    <property type="project" value="TreeGrafter"/>
</dbReference>
<keyword evidence="6 8" id="KW-0560">Oxidoreductase</keyword>
<comment type="pathway">
    <text evidence="2 8">One-carbon metabolism; tetrahydrofolate interconversion.</text>
</comment>
<reference evidence="9" key="2">
    <citation type="submission" date="2021-04" db="EMBL/GenBank/DDBJ databases">
        <authorList>
            <person name="Gilroy R."/>
        </authorList>
    </citation>
    <scope>NUCLEOTIDE SEQUENCE</scope>
    <source>
        <strain evidence="9">ChiGjej4B4-7305</strain>
    </source>
</reference>
<name>A0A9D2EBY1_9MICO</name>
<dbReference type="EMBL" id="DXBY01000033">
    <property type="protein sequence ID" value="HIZ34472.1"/>
    <property type="molecule type" value="Genomic_DNA"/>
</dbReference>
<sequence length="307" mass="33105">MSTAPQLSVPGRGPSVSFELYPPRTPRGEETVRRTVAALAEVEPDFFSVTYGASGSTRSTSRELIDLILATTDVTPLAHLTCVGASAEDLGEYVSSLLDRGVRDFLALRGDPPAGAQDWHPHPEGLTRAAELVRLLRRLAAEQHPDQQVSVSVATYPGGAYDETGVPVVLADDVAALVEKQAAGADFAITQLFYDARHYVELVRAARAAGVHIPIVPGIIPLTDPNRLRRMVQLTGVPVPENLLRLLDDAPDAEDAYRRGLRASVDLVHAILDAGAPGVHLYTFNSARAVLDLLHRAELRRMPVAPR</sequence>
<protein>
    <recommendedName>
        <fullName evidence="8">Methylenetetrahydrofolate reductase</fullName>
    </recommendedName>
</protein>
<evidence type="ECO:0000256" key="7">
    <source>
        <dbReference type="ARBA" id="ARBA00048628"/>
    </source>
</evidence>
<proteinExistence type="inferred from homology"/>
<accession>A0A9D2EBY1</accession>
<organism evidence="9 10">
    <name type="scientific">Candidatus Ruania gallistercoris</name>
    <dbReference type="NCBI Taxonomy" id="2838746"/>
    <lineage>
        <taxon>Bacteria</taxon>
        <taxon>Bacillati</taxon>
        <taxon>Actinomycetota</taxon>
        <taxon>Actinomycetes</taxon>
        <taxon>Micrococcales</taxon>
        <taxon>Ruaniaceae</taxon>
        <taxon>Ruania</taxon>
    </lineage>
</organism>
<dbReference type="PANTHER" id="PTHR45754">
    <property type="entry name" value="METHYLENETETRAHYDROFOLATE REDUCTASE"/>
    <property type="match status" value="1"/>
</dbReference>
<dbReference type="PANTHER" id="PTHR45754:SF3">
    <property type="entry name" value="METHYLENETETRAHYDROFOLATE REDUCTASE (NADPH)"/>
    <property type="match status" value="1"/>
</dbReference>
<dbReference type="InterPro" id="IPR029041">
    <property type="entry name" value="FAD-linked_oxidoreductase-like"/>
</dbReference>
<dbReference type="Pfam" id="PF02219">
    <property type="entry name" value="MTHFR"/>
    <property type="match status" value="1"/>
</dbReference>
<evidence type="ECO:0000256" key="2">
    <source>
        <dbReference type="ARBA" id="ARBA00004777"/>
    </source>
</evidence>
<evidence type="ECO:0000256" key="1">
    <source>
        <dbReference type="ARBA" id="ARBA00001974"/>
    </source>
</evidence>
<comment type="caution">
    <text evidence="9">The sequence shown here is derived from an EMBL/GenBank/DDBJ whole genome shotgun (WGS) entry which is preliminary data.</text>
</comment>
<evidence type="ECO:0000313" key="9">
    <source>
        <dbReference type="EMBL" id="HIZ34472.1"/>
    </source>
</evidence>
<dbReference type="CDD" id="cd00537">
    <property type="entry name" value="MTHFR"/>
    <property type="match status" value="1"/>
</dbReference>
<keyword evidence="4 8" id="KW-0285">Flavoprotein</keyword>
<dbReference type="Gene3D" id="3.20.20.220">
    <property type="match status" value="1"/>
</dbReference>
<dbReference type="GO" id="GO:0071949">
    <property type="term" value="F:FAD binding"/>
    <property type="evidence" value="ECO:0007669"/>
    <property type="project" value="TreeGrafter"/>
</dbReference>
<dbReference type="InterPro" id="IPR003171">
    <property type="entry name" value="Mehydrof_redctse-like"/>
</dbReference>
<reference evidence="9" key="1">
    <citation type="journal article" date="2021" name="PeerJ">
        <title>Extensive microbial diversity within the chicken gut microbiome revealed by metagenomics and culture.</title>
        <authorList>
            <person name="Gilroy R."/>
            <person name="Ravi A."/>
            <person name="Getino M."/>
            <person name="Pursley I."/>
            <person name="Horton D.L."/>
            <person name="Alikhan N.F."/>
            <person name="Baker D."/>
            <person name="Gharbi K."/>
            <person name="Hall N."/>
            <person name="Watson M."/>
            <person name="Adriaenssens E.M."/>
            <person name="Foster-Nyarko E."/>
            <person name="Jarju S."/>
            <person name="Secka A."/>
            <person name="Antonio M."/>
            <person name="Oren A."/>
            <person name="Chaudhuri R.R."/>
            <person name="La Ragione R."/>
            <person name="Hildebrand F."/>
            <person name="Pallen M.J."/>
        </authorList>
    </citation>
    <scope>NUCLEOTIDE SEQUENCE</scope>
    <source>
        <strain evidence="9">ChiGjej4B4-7305</strain>
    </source>
</reference>
<dbReference type="GO" id="GO:0106312">
    <property type="term" value="F:methylenetetrahydrofolate reductase (NADH) activity"/>
    <property type="evidence" value="ECO:0007669"/>
    <property type="project" value="UniProtKB-EC"/>
</dbReference>
<evidence type="ECO:0000256" key="5">
    <source>
        <dbReference type="ARBA" id="ARBA00022827"/>
    </source>
</evidence>
<dbReference type="GO" id="GO:0005829">
    <property type="term" value="C:cytosol"/>
    <property type="evidence" value="ECO:0007669"/>
    <property type="project" value="TreeGrafter"/>
</dbReference>
<gene>
    <name evidence="9" type="ORF">H9815_01740</name>
</gene>
<dbReference type="AlphaFoldDB" id="A0A9D2EBY1"/>
<comment type="cofactor">
    <cofactor evidence="1 8">
        <name>FAD</name>
        <dbReference type="ChEBI" id="CHEBI:57692"/>
    </cofactor>
</comment>
<evidence type="ECO:0000313" key="10">
    <source>
        <dbReference type="Proteomes" id="UP000824037"/>
    </source>
</evidence>
<keyword evidence="5 8" id="KW-0274">FAD</keyword>
<evidence type="ECO:0000256" key="3">
    <source>
        <dbReference type="ARBA" id="ARBA00006743"/>
    </source>
</evidence>
<dbReference type="SUPFAM" id="SSF51730">
    <property type="entry name" value="FAD-linked oxidoreductase"/>
    <property type="match status" value="1"/>
</dbReference>
<evidence type="ECO:0000256" key="4">
    <source>
        <dbReference type="ARBA" id="ARBA00022630"/>
    </source>
</evidence>
<evidence type="ECO:0000256" key="6">
    <source>
        <dbReference type="ARBA" id="ARBA00023002"/>
    </source>
</evidence>
<dbReference type="Proteomes" id="UP000824037">
    <property type="component" value="Unassembled WGS sequence"/>
</dbReference>